<dbReference type="InterPro" id="IPR001969">
    <property type="entry name" value="Aspartic_peptidase_AS"/>
</dbReference>
<dbReference type="Gene3D" id="3.30.420.10">
    <property type="entry name" value="Ribonuclease H-like superfamily/Ribonuclease H"/>
    <property type="match status" value="1"/>
</dbReference>
<evidence type="ECO:0000256" key="2">
    <source>
        <dbReference type="ARBA" id="ARBA00022695"/>
    </source>
</evidence>
<keyword evidence="5" id="KW-0378">Hydrolase</keyword>
<keyword evidence="9" id="KW-1185">Reference proteome</keyword>
<dbReference type="SUPFAM" id="SSF53098">
    <property type="entry name" value="Ribonuclease H-like"/>
    <property type="match status" value="1"/>
</dbReference>
<dbReference type="GO" id="GO:0003964">
    <property type="term" value="F:RNA-directed DNA polymerase activity"/>
    <property type="evidence" value="ECO:0007669"/>
    <property type="project" value="UniProtKB-KW"/>
</dbReference>
<dbReference type="GO" id="GO:0008270">
    <property type="term" value="F:zinc ion binding"/>
    <property type="evidence" value="ECO:0007669"/>
    <property type="project" value="InterPro"/>
</dbReference>
<dbReference type="Pfam" id="PF05380">
    <property type="entry name" value="Peptidase_A17"/>
    <property type="match status" value="1"/>
</dbReference>
<dbReference type="GO" id="GO:0042575">
    <property type="term" value="C:DNA polymerase complex"/>
    <property type="evidence" value="ECO:0007669"/>
    <property type="project" value="UniProtKB-ARBA"/>
</dbReference>
<dbReference type="PANTHER" id="PTHR47331">
    <property type="entry name" value="PHD-TYPE DOMAIN-CONTAINING PROTEIN"/>
    <property type="match status" value="1"/>
</dbReference>
<name>A0A8S9XH06_APOLU</name>
<keyword evidence="2" id="KW-0548">Nucleotidyltransferase</keyword>
<keyword evidence="3" id="KW-0540">Nuclease</keyword>
<dbReference type="InterPro" id="IPR036397">
    <property type="entry name" value="RNaseH_sf"/>
</dbReference>
<dbReference type="InterPro" id="IPR012337">
    <property type="entry name" value="RNaseH-like_sf"/>
</dbReference>
<dbReference type="Proteomes" id="UP000466442">
    <property type="component" value="Unassembled WGS sequence"/>
</dbReference>
<dbReference type="SMART" id="SM00343">
    <property type="entry name" value="ZnF_C2HC"/>
    <property type="match status" value="2"/>
</dbReference>
<dbReference type="GO" id="GO:0015074">
    <property type="term" value="P:DNA integration"/>
    <property type="evidence" value="ECO:0007669"/>
    <property type="project" value="InterPro"/>
</dbReference>
<dbReference type="GO" id="GO:0004519">
    <property type="term" value="F:endonuclease activity"/>
    <property type="evidence" value="ECO:0007669"/>
    <property type="project" value="UniProtKB-KW"/>
</dbReference>
<organism evidence="8 9">
    <name type="scientific">Apolygus lucorum</name>
    <name type="common">Small green plant bug</name>
    <name type="synonym">Lygocoris lucorum</name>
    <dbReference type="NCBI Taxonomy" id="248454"/>
    <lineage>
        <taxon>Eukaryota</taxon>
        <taxon>Metazoa</taxon>
        <taxon>Ecdysozoa</taxon>
        <taxon>Arthropoda</taxon>
        <taxon>Hexapoda</taxon>
        <taxon>Insecta</taxon>
        <taxon>Pterygota</taxon>
        <taxon>Neoptera</taxon>
        <taxon>Paraneoptera</taxon>
        <taxon>Hemiptera</taxon>
        <taxon>Heteroptera</taxon>
        <taxon>Panheteroptera</taxon>
        <taxon>Cimicomorpha</taxon>
        <taxon>Miridae</taxon>
        <taxon>Mirini</taxon>
        <taxon>Apolygus</taxon>
    </lineage>
</organism>
<evidence type="ECO:0000259" key="7">
    <source>
        <dbReference type="PROSITE" id="PS50994"/>
    </source>
</evidence>
<evidence type="ECO:0000313" key="9">
    <source>
        <dbReference type="Proteomes" id="UP000466442"/>
    </source>
</evidence>
<dbReference type="OrthoDB" id="6628542at2759"/>
<dbReference type="Gene3D" id="4.10.60.10">
    <property type="entry name" value="Zinc finger, CCHC-type"/>
    <property type="match status" value="1"/>
</dbReference>
<feature type="domain" description="Integrase catalytic" evidence="7">
    <location>
        <begin position="1419"/>
        <end position="1607"/>
    </location>
</feature>
<gene>
    <name evidence="8" type="ORF">GE061_016689</name>
</gene>
<evidence type="ECO:0000256" key="1">
    <source>
        <dbReference type="ARBA" id="ARBA00022679"/>
    </source>
</evidence>
<dbReference type="InterPro" id="IPR001584">
    <property type="entry name" value="Integrase_cat-core"/>
</dbReference>
<dbReference type="PROSITE" id="PS00141">
    <property type="entry name" value="ASP_PROTEASE"/>
    <property type="match status" value="1"/>
</dbReference>
<keyword evidence="6" id="KW-0695">RNA-directed DNA polymerase</keyword>
<comment type="caution">
    <text evidence="8">The sequence shown here is derived from an EMBL/GenBank/DDBJ whole genome shotgun (WGS) entry which is preliminary data.</text>
</comment>
<dbReference type="GO" id="GO:0004190">
    <property type="term" value="F:aspartic-type endopeptidase activity"/>
    <property type="evidence" value="ECO:0007669"/>
    <property type="project" value="InterPro"/>
</dbReference>
<reference evidence="8" key="1">
    <citation type="journal article" date="2021" name="Mol. Ecol. Resour.">
        <title>Apolygus lucorum genome provides insights into omnivorousness and mesophyll feeding.</title>
        <authorList>
            <person name="Liu Y."/>
            <person name="Liu H."/>
            <person name="Wang H."/>
            <person name="Huang T."/>
            <person name="Liu B."/>
            <person name="Yang B."/>
            <person name="Yin L."/>
            <person name="Li B."/>
            <person name="Zhang Y."/>
            <person name="Zhang S."/>
            <person name="Jiang F."/>
            <person name="Zhang X."/>
            <person name="Ren Y."/>
            <person name="Wang B."/>
            <person name="Wang S."/>
            <person name="Lu Y."/>
            <person name="Wu K."/>
            <person name="Fan W."/>
            <person name="Wang G."/>
        </authorList>
    </citation>
    <scope>NUCLEOTIDE SEQUENCE</scope>
    <source>
        <strain evidence="8">12Hb</strain>
    </source>
</reference>
<sequence length="1744" mass="198658">MERIRAERTVARRIFSRACTALDQELKKEEVDYESACAKMRTVEYEAQKLFEIDEEMKAALFAEEIDEEDQVKEFEDMSDYRSKFFLFSQKFETYDRSVKETREYVDAHSVVSVDGQHVMKSKRNFKLPKIEQKKFDGELRNWLGFWGQFKDIDESPDITDSEKFQYLLQGTVVGSKARQVVEGFPPSGENYHKALAYLKERFAKDEFLIEAYYRELLTLVIQQASCKSDISLSDLFDRLSTQLRALESLGVTKEKYAAMLFPMVESCLPVDILKAWGRFRLTPTAADIGSQKTPDSMLTNLMDFLKAEVENDERIRLASDGFSAESKTSAKRSEAIPTAATILSVENSAKPRVFSCIFCGKSSHNSQDCGKALNMQLKARREIVVEKNACFSCLKEGHSADRCRSFVRCPVCSRKHYAIVCAEILKNRTPEEHRKNSTSVNQNNTSKPSSGIVLQTLLVNAKGRHKSKVLRVLLDSGSQRSYVASSIAKELKLKDIRKEAITHCLFGGVTSKPKEHSLYEIELASLKGDKSIKIQVLDQAVICNSVPRIHNFDRLQELKTKNIVLTDVGPEVPNITLLLGADVIGKLLTGRIETLDSTGMVFVETIIGWTAMGEYPQRDLALLCSSNLNISDLWDLETLGIPSSDTRLDSNDTLENFQRTITQGKDGRYEVQLPWLTGRPQLSCNLGIAKQRLFSTTKRLLRVGKFKDYEQVFKEWLEEGVIEVVDDMSEREGVHYLPHHAVIKESSATTKIRPVFDASAKDERGSSLNSCLDKGPNLLVMIPDLLVRFRLGRFGVVSDIRRAFLQIGLVPRDRDYLRFLWWENQADGKLMTYRHCRVVFGVASSPFLLGATINHHLQNAPEHLEKTANVLVQSFYVDNSITSWNEEQEVQQFIKKAKEVMLLGQMDLRGWLYSGSPRDDSGSSTSVLGLVWNFERDSLTCNLKTVDELGESQLTKRRLLSVVQQVFDPIGFTAPVTLLPKILLQEAWKLKISWDAKLPDELAAKFLKWRGELCWVSQCWVPRWIFGQVTREFDVHVFCDASKSAFAAAIYFRSESEGEVTVQLMLAKSRVAPINEITIPRLELLAALIGARIAKTVLDAIQQKVENIYYWTDSTVVLTWLQDPNPWNTFVGNRVREIQKLSKIRQWRHLPGACNPADLPSRGCGGKTLLESKWWEGPGWLKSAKDQWPSSPFFPDEAASQEKRSTIAMTVVGEEQFSERFAYFSRYSRIVRMVAWVIRFWKSRTRSRKQQEVGQERLIVFTNRDGILKIKPEKEVDKKAKDIKKKGVIQGLSSEETKEAENRILKVVQFETVDKNETWKRVEVTRNIDELLRVKTKLIYGKFSDNFKNPIILPANHFVVKRLVEERHSRFGHPGVGTLLGMLREDYWILKGRKAVRGVTERCVTCKKLKGKAANPAGAALPEDRQTLGSAFEITGTDLAGPLYLKNGEKVWVVLFTCAVYRAVHCELTSSLSTSGFLMCLRRFIARRGRVSTIYSDNGTNFIGANRLLSYVNWDEICSFSDVRQIRWKFNPPTAAWWGGWWERVVRMIKELLRRNLGQAALTYEELTTVVCDIEAVINARPLTYVAEEAEELQPISPKLFIQDIKSTETPDFDTVDAKRLCYRARYLQSLREVLRERFKSEYLAELIQRPTKRTKDVEVGDVVLVEVDSVKRVRWPLGIVTELRPGRDGIHRVAEVKTGKTVLTRPVQRLYPLEIAAQDVTSMRRAQPSSFSSGSSEDVTSS</sequence>
<dbReference type="PROSITE" id="PS50994">
    <property type="entry name" value="INTEGRASE"/>
    <property type="match status" value="1"/>
</dbReference>
<dbReference type="Pfam" id="PF03564">
    <property type="entry name" value="DUF1759"/>
    <property type="match status" value="1"/>
</dbReference>
<evidence type="ECO:0000256" key="3">
    <source>
        <dbReference type="ARBA" id="ARBA00022722"/>
    </source>
</evidence>
<accession>A0A8S9XH06</accession>
<proteinExistence type="predicted"/>
<keyword evidence="1" id="KW-0808">Transferase</keyword>
<keyword evidence="4" id="KW-0255">Endonuclease</keyword>
<dbReference type="Gene3D" id="3.10.10.10">
    <property type="entry name" value="HIV Type 1 Reverse Transcriptase, subunit A, domain 1"/>
    <property type="match status" value="1"/>
</dbReference>
<dbReference type="InterPro" id="IPR040676">
    <property type="entry name" value="DUF5641"/>
</dbReference>
<dbReference type="InterPro" id="IPR041588">
    <property type="entry name" value="Integrase_H2C2"/>
</dbReference>
<dbReference type="GO" id="GO:0003676">
    <property type="term" value="F:nucleic acid binding"/>
    <property type="evidence" value="ECO:0007669"/>
    <property type="project" value="InterPro"/>
</dbReference>
<dbReference type="Pfam" id="PF17921">
    <property type="entry name" value="Integrase_H2C2"/>
    <property type="match status" value="1"/>
</dbReference>
<dbReference type="InterPro" id="IPR005312">
    <property type="entry name" value="DUF1759"/>
</dbReference>
<dbReference type="SUPFAM" id="SSF56672">
    <property type="entry name" value="DNA/RNA polymerases"/>
    <property type="match status" value="1"/>
</dbReference>
<dbReference type="InterPro" id="IPR043128">
    <property type="entry name" value="Rev_trsase/Diguanyl_cyclase"/>
</dbReference>
<dbReference type="InterPro" id="IPR001878">
    <property type="entry name" value="Znf_CCHC"/>
</dbReference>
<dbReference type="GO" id="GO:0006508">
    <property type="term" value="P:proteolysis"/>
    <property type="evidence" value="ECO:0007669"/>
    <property type="project" value="InterPro"/>
</dbReference>
<evidence type="ECO:0000313" key="8">
    <source>
        <dbReference type="EMBL" id="KAF6208237.1"/>
    </source>
</evidence>
<dbReference type="Pfam" id="PF18701">
    <property type="entry name" value="DUF5641"/>
    <property type="match status" value="1"/>
</dbReference>
<dbReference type="EMBL" id="WIXP02000007">
    <property type="protein sequence ID" value="KAF6208237.1"/>
    <property type="molecule type" value="Genomic_DNA"/>
</dbReference>
<dbReference type="InterPro" id="IPR008042">
    <property type="entry name" value="Retrotrans_Pao"/>
</dbReference>
<dbReference type="Gene3D" id="3.30.70.270">
    <property type="match status" value="1"/>
</dbReference>
<dbReference type="InterPro" id="IPR043502">
    <property type="entry name" value="DNA/RNA_pol_sf"/>
</dbReference>
<dbReference type="PANTHER" id="PTHR47331:SF1">
    <property type="entry name" value="GAG-LIKE PROTEIN"/>
    <property type="match status" value="1"/>
</dbReference>
<evidence type="ECO:0000256" key="5">
    <source>
        <dbReference type="ARBA" id="ARBA00022801"/>
    </source>
</evidence>
<evidence type="ECO:0000256" key="6">
    <source>
        <dbReference type="ARBA" id="ARBA00022918"/>
    </source>
</evidence>
<evidence type="ECO:0000256" key="4">
    <source>
        <dbReference type="ARBA" id="ARBA00022759"/>
    </source>
</evidence>
<protein>
    <recommendedName>
        <fullName evidence="7">Integrase catalytic domain-containing protein</fullName>
    </recommendedName>
</protein>